<dbReference type="InterPro" id="IPR011990">
    <property type="entry name" value="TPR-like_helical_dom_sf"/>
</dbReference>
<dbReference type="SUPFAM" id="SSF81901">
    <property type="entry name" value="HCP-like"/>
    <property type="match status" value="1"/>
</dbReference>
<dbReference type="Proteomes" id="UP000266841">
    <property type="component" value="Unassembled WGS sequence"/>
</dbReference>
<evidence type="ECO:0000313" key="3">
    <source>
        <dbReference type="Proteomes" id="UP000266841"/>
    </source>
</evidence>
<reference evidence="2 3" key="1">
    <citation type="journal article" date="2012" name="Genome Biol.">
        <title>Genome and low-iron response of an oceanic diatom adapted to chronic iron limitation.</title>
        <authorList>
            <person name="Lommer M."/>
            <person name="Specht M."/>
            <person name="Roy A.S."/>
            <person name="Kraemer L."/>
            <person name="Andreson R."/>
            <person name="Gutowska M.A."/>
            <person name="Wolf J."/>
            <person name="Bergner S.V."/>
            <person name="Schilhabel M.B."/>
            <person name="Klostermeier U.C."/>
            <person name="Beiko R.G."/>
            <person name="Rosenstiel P."/>
            <person name="Hippler M."/>
            <person name="Laroche J."/>
        </authorList>
    </citation>
    <scope>NUCLEOTIDE SEQUENCE [LARGE SCALE GENOMIC DNA]</scope>
    <source>
        <strain evidence="2 3">CCMP1005</strain>
    </source>
</reference>
<feature type="compositionally biased region" description="Low complexity" evidence="1">
    <location>
        <begin position="123"/>
        <end position="134"/>
    </location>
</feature>
<feature type="region of interest" description="Disordered" evidence="1">
    <location>
        <begin position="111"/>
        <end position="188"/>
    </location>
</feature>
<protein>
    <submittedName>
        <fullName evidence="2">Uncharacterized protein</fullName>
    </submittedName>
</protein>
<accession>K0SFL7</accession>
<keyword evidence="3" id="KW-1185">Reference proteome</keyword>
<gene>
    <name evidence="2" type="ORF">THAOC_22531</name>
</gene>
<proteinExistence type="predicted"/>
<comment type="caution">
    <text evidence="2">The sequence shown here is derived from an EMBL/GenBank/DDBJ whole genome shotgun (WGS) entry which is preliminary data.</text>
</comment>
<name>K0SFL7_THAOC</name>
<sequence>MKGHVISRHSLGIIEFNNGNHELAVEHWMISAKMGYEDSLNEIKEMFTDGLATKAQYAEALRGYGDAVEEMKSPPAGGGYEAWFQRRTVFVRASLSDRVYFRAVRPRVLPSRRENPNGSVLGPSTSSPAIPSAARDFSLVRLRPGRVREPNSAPDDAPSRTPGDAPPLPDGQVPRPSTSLGFPPSTLGAGPLAEIARAVCHRPFRVRSTSSGSTLV</sequence>
<dbReference type="AlphaFoldDB" id="K0SFL7"/>
<evidence type="ECO:0000313" key="2">
    <source>
        <dbReference type="EMBL" id="EJK57427.1"/>
    </source>
</evidence>
<evidence type="ECO:0000256" key="1">
    <source>
        <dbReference type="SAM" id="MobiDB-lite"/>
    </source>
</evidence>
<dbReference type="Gene3D" id="1.25.40.10">
    <property type="entry name" value="Tetratricopeptide repeat domain"/>
    <property type="match status" value="1"/>
</dbReference>
<dbReference type="EMBL" id="AGNL01028269">
    <property type="protein sequence ID" value="EJK57427.1"/>
    <property type="molecule type" value="Genomic_DNA"/>
</dbReference>
<organism evidence="2 3">
    <name type="scientific">Thalassiosira oceanica</name>
    <name type="common">Marine diatom</name>
    <dbReference type="NCBI Taxonomy" id="159749"/>
    <lineage>
        <taxon>Eukaryota</taxon>
        <taxon>Sar</taxon>
        <taxon>Stramenopiles</taxon>
        <taxon>Ochrophyta</taxon>
        <taxon>Bacillariophyta</taxon>
        <taxon>Coscinodiscophyceae</taxon>
        <taxon>Thalassiosirophycidae</taxon>
        <taxon>Thalassiosirales</taxon>
        <taxon>Thalassiosiraceae</taxon>
        <taxon>Thalassiosira</taxon>
    </lineage>
</organism>